<dbReference type="InterPro" id="IPR022284">
    <property type="entry name" value="GPAT/DHAPAT"/>
</dbReference>
<dbReference type="AlphaFoldDB" id="A0A4U1IL11"/>
<dbReference type="PANTHER" id="PTHR12563:SF17">
    <property type="entry name" value="DIHYDROXYACETONE PHOSPHATE ACYLTRANSFERASE"/>
    <property type="match status" value="1"/>
</dbReference>
<proteinExistence type="predicted"/>
<evidence type="ECO:0000256" key="5">
    <source>
        <dbReference type="ARBA" id="ARBA00048427"/>
    </source>
</evidence>
<dbReference type="InterPro" id="IPR002123">
    <property type="entry name" value="Plipid/glycerol_acylTrfase"/>
</dbReference>
<organism evidence="8 9">
    <name type="scientific">Polyangium fumosum</name>
    <dbReference type="NCBI Taxonomy" id="889272"/>
    <lineage>
        <taxon>Bacteria</taxon>
        <taxon>Pseudomonadati</taxon>
        <taxon>Myxococcota</taxon>
        <taxon>Polyangia</taxon>
        <taxon>Polyangiales</taxon>
        <taxon>Polyangiaceae</taxon>
        <taxon>Polyangium</taxon>
    </lineage>
</organism>
<evidence type="ECO:0000313" key="8">
    <source>
        <dbReference type="EMBL" id="TKC94668.1"/>
    </source>
</evidence>
<comment type="caution">
    <text evidence="8">The sequence shown here is derived from an EMBL/GenBank/DDBJ whole genome shotgun (WGS) entry which is preliminary data.</text>
</comment>
<dbReference type="SMART" id="SM00563">
    <property type="entry name" value="PlsC"/>
    <property type="match status" value="1"/>
</dbReference>
<comment type="pathway">
    <text evidence="2">Phospholipid metabolism; CDP-diacylglycerol biosynthesis; CDP-diacylglycerol from sn-glycerol 3-phosphate: step 1/3.</text>
</comment>
<dbReference type="Proteomes" id="UP000309215">
    <property type="component" value="Unassembled WGS sequence"/>
</dbReference>
<comment type="subcellular location">
    <subcellularLocation>
        <location evidence="1">Endomembrane system</location>
        <topology evidence="1">Peripheral membrane protein</topology>
    </subcellularLocation>
</comment>
<evidence type="ECO:0000313" key="9">
    <source>
        <dbReference type="Proteomes" id="UP000309215"/>
    </source>
</evidence>
<sequence>MKETEQTLAGRDHDDGNQDLPWTLSRRPGNWAIGTLAYGLRKTLRKCTSVVTFDRRSFRRAVDAAPTDALFVLAPSHRSYFDFLLGSYLCFQHPELGIPVPHIAAAEEFSNIPLIGRLLEQSQAFYVRRGVGKEVREVSYKLERLVARGASVMFFVEGQRSRARRALPPRRGLLRALQATGRRFVVLPIAISYDRVPEEGAFEGELGGGARPPMSLTATLEWLAQMARDEVQLGRVHIACGAPLTLEPSTEVQSLARAIVAEQVRQTTVSSFHLRMFLGHAEVEGVDEAWLAAALRRRGACVLESDLEAPHLASPVLQQSLRNQWMHWFHGDARVLLGHHVAVRDHLARHQWLDAGTAEDVRDVRVQRVVEALFEPIALDYALVTHQLGEPDRALEHVSPKALVAAYPAAHLPTVGDVYAALGERGILVEAEPGRYGWGPAAQEIHVLRAETRAKLRAPGSLRSDDAHAMA</sequence>
<accession>A0A4U1IL11</accession>
<evidence type="ECO:0000259" key="7">
    <source>
        <dbReference type="SMART" id="SM00563"/>
    </source>
</evidence>
<dbReference type="OrthoDB" id="5377001at2"/>
<keyword evidence="9" id="KW-1185">Reference proteome</keyword>
<dbReference type="GO" id="GO:0006072">
    <property type="term" value="P:glycerol-3-phosphate metabolic process"/>
    <property type="evidence" value="ECO:0007669"/>
    <property type="project" value="TreeGrafter"/>
</dbReference>
<dbReference type="UniPathway" id="UPA00557">
    <property type="reaction ID" value="UER00612"/>
</dbReference>
<dbReference type="Pfam" id="PF01553">
    <property type="entry name" value="Acyltransferase"/>
    <property type="match status" value="1"/>
</dbReference>
<dbReference type="EMBL" id="SSMQ01000105">
    <property type="protein sequence ID" value="TKC94668.1"/>
    <property type="molecule type" value="Genomic_DNA"/>
</dbReference>
<feature type="region of interest" description="Disordered" evidence="6">
    <location>
        <begin position="1"/>
        <end position="21"/>
    </location>
</feature>
<feature type="domain" description="Phospholipid/glycerol acyltransferase" evidence="7">
    <location>
        <begin position="71"/>
        <end position="194"/>
    </location>
</feature>
<dbReference type="PANTHER" id="PTHR12563">
    <property type="entry name" value="GLYCEROL-3-PHOSPHATE ACYLTRANSFERASE"/>
    <property type="match status" value="1"/>
</dbReference>
<dbReference type="EC" id="2.3.1.15" evidence="3"/>
<dbReference type="GO" id="GO:0012505">
    <property type="term" value="C:endomembrane system"/>
    <property type="evidence" value="ECO:0007669"/>
    <property type="project" value="UniProtKB-SubCell"/>
</dbReference>
<evidence type="ECO:0000256" key="4">
    <source>
        <dbReference type="ARBA" id="ARBA00013432"/>
    </source>
</evidence>
<gene>
    <name evidence="8" type="ORF">E8A74_47840</name>
</gene>
<feature type="compositionally biased region" description="Basic and acidic residues" evidence="6">
    <location>
        <begin position="1"/>
        <end position="16"/>
    </location>
</feature>
<dbReference type="GO" id="GO:0016024">
    <property type="term" value="P:CDP-diacylglycerol biosynthetic process"/>
    <property type="evidence" value="ECO:0007669"/>
    <property type="project" value="UniProtKB-UniPathway"/>
</dbReference>
<name>A0A4U1IL11_9BACT</name>
<dbReference type="RefSeq" id="WP_136935883.1">
    <property type="nucleotide sequence ID" value="NZ_SSMQ01000105.1"/>
</dbReference>
<dbReference type="GO" id="GO:0019432">
    <property type="term" value="P:triglyceride biosynthetic process"/>
    <property type="evidence" value="ECO:0007669"/>
    <property type="project" value="TreeGrafter"/>
</dbReference>
<evidence type="ECO:0000256" key="1">
    <source>
        <dbReference type="ARBA" id="ARBA00004184"/>
    </source>
</evidence>
<protein>
    <recommendedName>
        <fullName evidence="4">Glycerol-3-phosphate acyltransferase</fullName>
        <ecNumber evidence="3">2.3.1.15</ecNumber>
    </recommendedName>
</protein>
<evidence type="ECO:0000256" key="3">
    <source>
        <dbReference type="ARBA" id="ARBA00013113"/>
    </source>
</evidence>
<dbReference type="SUPFAM" id="SSF69593">
    <property type="entry name" value="Glycerol-3-phosphate (1)-acyltransferase"/>
    <property type="match status" value="1"/>
</dbReference>
<comment type="catalytic activity">
    <reaction evidence="5">
        <text>sn-glycerol 3-phosphate + an acyl-CoA = a 1-acyl-sn-glycero-3-phosphate + CoA</text>
        <dbReference type="Rhea" id="RHEA:15325"/>
        <dbReference type="ChEBI" id="CHEBI:57287"/>
        <dbReference type="ChEBI" id="CHEBI:57597"/>
        <dbReference type="ChEBI" id="CHEBI:57970"/>
        <dbReference type="ChEBI" id="CHEBI:58342"/>
        <dbReference type="EC" id="2.3.1.15"/>
    </reaction>
</comment>
<dbReference type="GO" id="GO:0004366">
    <property type="term" value="F:glycerol-3-phosphate O-acyltransferase activity"/>
    <property type="evidence" value="ECO:0007669"/>
    <property type="project" value="UniProtKB-EC"/>
</dbReference>
<reference evidence="8 9" key="1">
    <citation type="submission" date="2019-04" db="EMBL/GenBank/DDBJ databases">
        <authorList>
            <person name="Li Y."/>
            <person name="Wang J."/>
        </authorList>
    </citation>
    <scope>NUCLEOTIDE SEQUENCE [LARGE SCALE GENOMIC DNA]</scope>
    <source>
        <strain evidence="8 9">DSM 14668</strain>
    </source>
</reference>
<evidence type="ECO:0000256" key="6">
    <source>
        <dbReference type="SAM" id="MobiDB-lite"/>
    </source>
</evidence>
<evidence type="ECO:0000256" key="2">
    <source>
        <dbReference type="ARBA" id="ARBA00004765"/>
    </source>
</evidence>
<dbReference type="GO" id="GO:0006631">
    <property type="term" value="P:fatty acid metabolic process"/>
    <property type="evidence" value="ECO:0007669"/>
    <property type="project" value="TreeGrafter"/>
</dbReference>